<keyword evidence="2" id="KW-1185">Reference proteome</keyword>
<protein>
    <submittedName>
        <fullName evidence="1">Uncharacterized protein</fullName>
    </submittedName>
</protein>
<dbReference type="RefSeq" id="WP_310928454.1">
    <property type="nucleotide sequence ID" value="NZ_JAMQOQ010000002.1"/>
</dbReference>
<comment type="caution">
    <text evidence="1">The sequence shown here is derived from an EMBL/GenBank/DDBJ whole genome shotgun (WGS) entry which is preliminary data.</text>
</comment>
<reference evidence="1 2" key="1">
    <citation type="submission" date="2022-06" db="EMBL/GenBank/DDBJ databases">
        <title>Halogeometricum sp. a new haloarchaeum isolate from saline soil.</title>
        <authorList>
            <person name="Strakova D."/>
            <person name="Galisteo C."/>
            <person name="Sanchez-Porro C."/>
            <person name="Ventosa A."/>
        </authorList>
    </citation>
    <scope>NUCLEOTIDE SEQUENCE [LARGE SCALE GENOMIC DNA]</scope>
    <source>
        <strain evidence="2">S3BR25-2</strain>
    </source>
</reference>
<name>A0ABU2G1I0_9EURY</name>
<organism evidence="1 2">
    <name type="scientific">Halogeometricum luteum</name>
    <dbReference type="NCBI Taxonomy" id="2950537"/>
    <lineage>
        <taxon>Archaea</taxon>
        <taxon>Methanobacteriati</taxon>
        <taxon>Methanobacteriota</taxon>
        <taxon>Stenosarchaea group</taxon>
        <taxon>Halobacteria</taxon>
        <taxon>Halobacteriales</taxon>
        <taxon>Haloferacaceae</taxon>
        <taxon>Halogeometricum</taxon>
    </lineage>
</organism>
<proteinExistence type="predicted"/>
<accession>A0ABU2G1I0</accession>
<gene>
    <name evidence="1" type="ORF">NDI79_10635</name>
</gene>
<dbReference type="InterPro" id="IPR055540">
    <property type="entry name" value="DUF7116"/>
</dbReference>
<sequence length="114" mass="12704">MPPVSMPPSEEARSIFSRLGYTVSGDGPEFVAERKWRTVQVTVLDADSKLRGRRAVADGGETREYPLRCFVTWKEAAGDLRGQLSEVDPAYEWAVIGVDGRDSEEYDVVLPEAR</sequence>
<evidence type="ECO:0000313" key="1">
    <source>
        <dbReference type="EMBL" id="MDS0294629.1"/>
    </source>
</evidence>
<dbReference type="EMBL" id="JAMQOQ010000002">
    <property type="protein sequence ID" value="MDS0294629.1"/>
    <property type="molecule type" value="Genomic_DNA"/>
</dbReference>
<dbReference type="Pfam" id="PF23429">
    <property type="entry name" value="DUF7116"/>
    <property type="match status" value="1"/>
</dbReference>
<dbReference type="Proteomes" id="UP001254813">
    <property type="component" value="Unassembled WGS sequence"/>
</dbReference>
<evidence type="ECO:0000313" key="2">
    <source>
        <dbReference type="Proteomes" id="UP001254813"/>
    </source>
</evidence>